<dbReference type="KEGG" id="rhg:EXZ61_14945"/>
<proteinExistence type="predicted"/>
<protein>
    <submittedName>
        <fullName evidence="1">Uncharacterized protein</fullName>
    </submittedName>
</protein>
<keyword evidence="2" id="KW-1185">Reference proteome</keyword>
<evidence type="ECO:0000313" key="1">
    <source>
        <dbReference type="EMBL" id="QDL55364.1"/>
    </source>
</evidence>
<evidence type="ECO:0000313" key="2">
    <source>
        <dbReference type="Proteomes" id="UP000317365"/>
    </source>
</evidence>
<dbReference type="NCBIfam" id="TIGR01731">
    <property type="entry name" value="fil_hemag_20aa"/>
    <property type="match status" value="2"/>
</dbReference>
<reference evidence="2" key="2">
    <citation type="journal article" date="2020" name="Int. J. Syst. Evol. Microbiol.">
        <title>Genomic insights into a novel species Rhodoferax aquaticus sp. nov., isolated from freshwater.</title>
        <authorList>
            <person name="Li T."/>
            <person name="Zhuo Y."/>
            <person name="Jin C.Z."/>
            <person name="Wu X."/>
            <person name="Ko S.R."/>
            <person name="Jin F.J."/>
            <person name="Ahn C.Y."/>
            <person name="Oh H.M."/>
            <person name="Lee H.G."/>
            <person name="Jin L."/>
        </authorList>
    </citation>
    <scope>NUCLEOTIDE SEQUENCE [LARGE SCALE GENOMIC DNA]</scope>
    <source>
        <strain evidence="2">Gr-4</strain>
    </source>
</reference>
<dbReference type="Proteomes" id="UP000317365">
    <property type="component" value="Chromosome"/>
</dbReference>
<dbReference type="RefSeq" id="WP_142812522.1">
    <property type="nucleotide sequence ID" value="NZ_CP036282.1"/>
</dbReference>
<name>A0A515ERT0_9BURK</name>
<dbReference type="EMBL" id="CP036282">
    <property type="protein sequence ID" value="QDL55364.1"/>
    <property type="molecule type" value="Genomic_DNA"/>
</dbReference>
<organism evidence="1 2">
    <name type="scientific">Rhodoferax aquaticus</name>
    <dbReference type="NCBI Taxonomy" id="2527691"/>
    <lineage>
        <taxon>Bacteria</taxon>
        <taxon>Pseudomonadati</taxon>
        <taxon>Pseudomonadota</taxon>
        <taxon>Betaproteobacteria</taxon>
        <taxon>Burkholderiales</taxon>
        <taxon>Comamonadaceae</taxon>
        <taxon>Rhodoferax</taxon>
    </lineage>
</organism>
<dbReference type="InterPro" id="IPR025157">
    <property type="entry name" value="Hemagglutinin_rpt"/>
</dbReference>
<dbReference type="AlphaFoldDB" id="A0A515ERT0"/>
<dbReference type="Pfam" id="PF13332">
    <property type="entry name" value="Fil_haemagg_2"/>
    <property type="match status" value="2"/>
</dbReference>
<accession>A0A515ERT0</accession>
<dbReference type="GO" id="GO:0003824">
    <property type="term" value="F:catalytic activity"/>
    <property type="evidence" value="ECO:0007669"/>
    <property type="project" value="UniProtKB-ARBA"/>
</dbReference>
<sequence length="246" mass="24596">MKHAQAATYLVAKCRFPGVFGSGLPGALLSGDSVSIQTTGDITNAGTILGRKVVKIEASNLHNIAGLIQAQDVALQTTQDLNNTGGTVVAGNSLVAVAGRDLNVSSTTASSSGSAGSYSYSQTGIDRVAGLYVQGKGVLYASAGNNINITGAEIAGNGAVQLDAGNNVNINALTTRQTNTFNAGHAKNHLLTSQTSDVGSTITAGTNLTVNASNSNSIAARAATLNAADTVALAAKGSFTSSQGLR</sequence>
<gene>
    <name evidence="1" type="ORF">EXZ61_14945</name>
</gene>
<dbReference type="InterPro" id="IPR010069">
    <property type="entry name" value="CdiA_FHA1_rpt"/>
</dbReference>
<reference evidence="2" key="1">
    <citation type="submission" date="2019-02" db="EMBL/GenBank/DDBJ databases">
        <title>Complete genome sequence of Rhodoferax sp. Gr-4.</title>
        <authorList>
            <person name="Jin L."/>
        </authorList>
    </citation>
    <scope>NUCLEOTIDE SEQUENCE [LARGE SCALE GENOMIC DNA]</scope>
    <source>
        <strain evidence="2">Gr-4</strain>
    </source>
</reference>